<evidence type="ECO:0000313" key="1">
    <source>
        <dbReference type="EMBL" id="SEH05792.1"/>
    </source>
</evidence>
<organism evidence="1 2">
    <name type="scientific">Candidatus Venteria ishoeyi</name>
    <dbReference type="NCBI Taxonomy" id="1899563"/>
    <lineage>
        <taxon>Bacteria</taxon>
        <taxon>Pseudomonadati</taxon>
        <taxon>Pseudomonadota</taxon>
        <taxon>Gammaproteobacteria</taxon>
        <taxon>Thiotrichales</taxon>
        <taxon>Thiotrichaceae</taxon>
        <taxon>Venteria</taxon>
    </lineage>
</organism>
<keyword evidence="2" id="KW-1185">Reference proteome</keyword>
<proteinExistence type="predicted"/>
<accession>A0A1H6F6N0</accession>
<name>A0A1H6F6N0_9GAMM</name>
<reference evidence="1 2" key="1">
    <citation type="submission" date="2016-10" db="EMBL/GenBank/DDBJ databases">
        <authorList>
            <person name="de Groot N.N."/>
        </authorList>
    </citation>
    <scope>NUCLEOTIDE SEQUENCE [LARGE SCALE GENOMIC DNA]</scope>
    <source>
        <strain evidence="1">MBHS1</strain>
    </source>
</reference>
<dbReference type="Proteomes" id="UP000236724">
    <property type="component" value="Unassembled WGS sequence"/>
</dbReference>
<protein>
    <submittedName>
        <fullName evidence="1">Uncharacterized protein</fullName>
    </submittedName>
</protein>
<dbReference type="EMBL" id="FMSV02000380">
    <property type="protein sequence ID" value="SEH05792.1"/>
    <property type="molecule type" value="Genomic_DNA"/>
</dbReference>
<dbReference type="AlphaFoldDB" id="A0A1H6F6N0"/>
<sequence>MAYSDFTSLQKLQHELDISHQRNDLFSQIKSVTPSAKLQDDLEESRQYSLLTEKAKSEFLITPVLKEVHRTHPDKVGIFSGVSLDLPEAGLGGFL</sequence>
<gene>
    <name evidence="1" type="ORF">MBHS_01647</name>
</gene>
<evidence type="ECO:0000313" key="2">
    <source>
        <dbReference type="Proteomes" id="UP000236724"/>
    </source>
</evidence>